<proteinExistence type="predicted"/>
<gene>
    <name evidence="1" type="ORF">LX32DRAFT_192010</name>
</gene>
<comment type="caution">
    <text evidence="1">The sequence shown here is derived from an EMBL/GenBank/DDBJ whole genome shotgun (WGS) entry which is preliminary data.</text>
</comment>
<evidence type="ECO:0000313" key="1">
    <source>
        <dbReference type="EMBL" id="KAK2022495.1"/>
    </source>
</evidence>
<dbReference type="Proteomes" id="UP001232148">
    <property type="component" value="Unassembled WGS sequence"/>
</dbReference>
<accession>A0AAD9H5B3</accession>
<protein>
    <submittedName>
        <fullName evidence="1">Uncharacterized protein</fullName>
    </submittedName>
</protein>
<organism evidence="1 2">
    <name type="scientific">Colletotrichum zoysiae</name>
    <dbReference type="NCBI Taxonomy" id="1216348"/>
    <lineage>
        <taxon>Eukaryota</taxon>
        <taxon>Fungi</taxon>
        <taxon>Dikarya</taxon>
        <taxon>Ascomycota</taxon>
        <taxon>Pezizomycotina</taxon>
        <taxon>Sordariomycetes</taxon>
        <taxon>Hypocreomycetidae</taxon>
        <taxon>Glomerellales</taxon>
        <taxon>Glomerellaceae</taxon>
        <taxon>Colletotrichum</taxon>
        <taxon>Colletotrichum graminicola species complex</taxon>
    </lineage>
</organism>
<sequence>MERHNLRYYIHQFRQRMQDVHRIRALQPLFWRRSGRNGRGAASAPTLRPWLSLPRSLTPVQKWRNMALVRPRPELLSRQPPGRTDGARRVSCDDMVVTKLTSTNQLADFSSARVAPAGTITRLLPGRIMLAVARSRQGRGDILRMELTSVCEMTKSL</sequence>
<dbReference type="AlphaFoldDB" id="A0AAD9H5B3"/>
<keyword evidence="2" id="KW-1185">Reference proteome</keyword>
<name>A0AAD9H5B3_9PEZI</name>
<reference evidence="1" key="1">
    <citation type="submission" date="2021-06" db="EMBL/GenBank/DDBJ databases">
        <title>Comparative genomics, transcriptomics and evolutionary studies reveal genomic signatures of adaptation to plant cell wall in hemibiotrophic fungi.</title>
        <authorList>
            <consortium name="DOE Joint Genome Institute"/>
            <person name="Baroncelli R."/>
            <person name="Diaz J.F."/>
            <person name="Benocci T."/>
            <person name="Peng M."/>
            <person name="Battaglia E."/>
            <person name="Haridas S."/>
            <person name="Andreopoulos W."/>
            <person name="Labutti K."/>
            <person name="Pangilinan J."/>
            <person name="Floch G.L."/>
            <person name="Makela M.R."/>
            <person name="Henrissat B."/>
            <person name="Grigoriev I.V."/>
            <person name="Crouch J.A."/>
            <person name="De Vries R.P."/>
            <person name="Sukno S.A."/>
            <person name="Thon M.R."/>
        </authorList>
    </citation>
    <scope>NUCLEOTIDE SEQUENCE</scope>
    <source>
        <strain evidence="1">MAFF235873</strain>
    </source>
</reference>
<dbReference type="EMBL" id="MU843040">
    <property type="protein sequence ID" value="KAK2022495.1"/>
    <property type="molecule type" value="Genomic_DNA"/>
</dbReference>
<evidence type="ECO:0000313" key="2">
    <source>
        <dbReference type="Proteomes" id="UP001232148"/>
    </source>
</evidence>